<accession>A0A7C9DFK5</accession>
<protein>
    <recommendedName>
        <fullName evidence="1">RNase H type-1 domain-containing protein</fullName>
    </recommendedName>
</protein>
<reference evidence="2" key="1">
    <citation type="journal article" date="2013" name="J. Plant Res.">
        <title>Effect of fungi and light on seed germination of three Opuntia species from semiarid lands of central Mexico.</title>
        <authorList>
            <person name="Delgado-Sanchez P."/>
            <person name="Jimenez-Bremont J.F."/>
            <person name="Guerrero-Gonzalez Mde L."/>
            <person name="Flores J."/>
        </authorList>
    </citation>
    <scope>NUCLEOTIDE SEQUENCE</scope>
    <source>
        <tissue evidence="2">Cladode</tissue>
    </source>
</reference>
<dbReference type="InterPro" id="IPR012337">
    <property type="entry name" value="RNaseH-like_sf"/>
</dbReference>
<dbReference type="SUPFAM" id="SSF53098">
    <property type="entry name" value="Ribonuclease H-like"/>
    <property type="match status" value="1"/>
</dbReference>
<sequence length="117" mass="13304">MAEGRALREGLQAVINGGYRNLEIEGDNMLVIQAIQDKVQIPWQVHNIVLEIKGLLAQCLQVTIRHIYREANLAADWLSKYGHSVPTNFLLSECHAPEFRNIIQEDWAGRTLVRRGT</sequence>
<reference evidence="2" key="2">
    <citation type="submission" date="2020-07" db="EMBL/GenBank/DDBJ databases">
        <authorList>
            <person name="Vera ALvarez R."/>
            <person name="Arias-Moreno D.M."/>
            <person name="Jimenez-Jacinto V."/>
            <person name="Jimenez-Bremont J.F."/>
            <person name="Swaminathan K."/>
            <person name="Moose S.P."/>
            <person name="Guerrero-Gonzalez M.L."/>
            <person name="Marino-Ramirez L."/>
            <person name="Landsman D."/>
            <person name="Rodriguez-Kessler M."/>
            <person name="Delgado-Sanchez P."/>
        </authorList>
    </citation>
    <scope>NUCLEOTIDE SEQUENCE</scope>
    <source>
        <tissue evidence="2">Cladode</tissue>
    </source>
</reference>
<organism evidence="2">
    <name type="scientific">Opuntia streptacantha</name>
    <name type="common">Prickly pear cactus</name>
    <name type="synonym">Opuntia cardona</name>
    <dbReference type="NCBI Taxonomy" id="393608"/>
    <lineage>
        <taxon>Eukaryota</taxon>
        <taxon>Viridiplantae</taxon>
        <taxon>Streptophyta</taxon>
        <taxon>Embryophyta</taxon>
        <taxon>Tracheophyta</taxon>
        <taxon>Spermatophyta</taxon>
        <taxon>Magnoliopsida</taxon>
        <taxon>eudicotyledons</taxon>
        <taxon>Gunneridae</taxon>
        <taxon>Pentapetalae</taxon>
        <taxon>Caryophyllales</taxon>
        <taxon>Cactineae</taxon>
        <taxon>Cactaceae</taxon>
        <taxon>Opuntioideae</taxon>
        <taxon>Opuntia</taxon>
    </lineage>
</organism>
<dbReference type="GO" id="GO:0003676">
    <property type="term" value="F:nucleic acid binding"/>
    <property type="evidence" value="ECO:0007669"/>
    <property type="project" value="InterPro"/>
</dbReference>
<feature type="domain" description="RNase H type-1" evidence="1">
    <location>
        <begin position="1"/>
        <end position="81"/>
    </location>
</feature>
<dbReference type="PANTHER" id="PTHR47723:SF19">
    <property type="entry name" value="POLYNUCLEOTIDYL TRANSFERASE, RIBONUCLEASE H-LIKE SUPERFAMILY PROTEIN"/>
    <property type="match status" value="1"/>
</dbReference>
<dbReference type="Gene3D" id="3.30.420.10">
    <property type="entry name" value="Ribonuclease H-like superfamily/Ribonuclease H"/>
    <property type="match status" value="1"/>
</dbReference>
<dbReference type="PANTHER" id="PTHR47723">
    <property type="entry name" value="OS05G0353850 PROTEIN"/>
    <property type="match status" value="1"/>
</dbReference>
<dbReference type="CDD" id="cd06222">
    <property type="entry name" value="RNase_H_like"/>
    <property type="match status" value="1"/>
</dbReference>
<dbReference type="EMBL" id="GISG01123910">
    <property type="protein sequence ID" value="MBA4641402.1"/>
    <property type="molecule type" value="Transcribed_RNA"/>
</dbReference>
<dbReference type="InterPro" id="IPR044730">
    <property type="entry name" value="RNase_H-like_dom_plant"/>
</dbReference>
<evidence type="ECO:0000313" key="2">
    <source>
        <dbReference type="EMBL" id="MBA4641402.1"/>
    </source>
</evidence>
<dbReference type="Pfam" id="PF13456">
    <property type="entry name" value="RVT_3"/>
    <property type="match status" value="1"/>
</dbReference>
<name>A0A7C9DFK5_OPUST</name>
<proteinExistence type="predicted"/>
<dbReference type="InterPro" id="IPR036397">
    <property type="entry name" value="RNaseH_sf"/>
</dbReference>
<dbReference type="GO" id="GO:0004523">
    <property type="term" value="F:RNA-DNA hybrid ribonuclease activity"/>
    <property type="evidence" value="ECO:0007669"/>
    <property type="project" value="InterPro"/>
</dbReference>
<evidence type="ECO:0000259" key="1">
    <source>
        <dbReference type="Pfam" id="PF13456"/>
    </source>
</evidence>
<dbReference type="AlphaFoldDB" id="A0A7C9DFK5"/>
<dbReference type="InterPro" id="IPR053151">
    <property type="entry name" value="RNase_H-like"/>
</dbReference>
<dbReference type="InterPro" id="IPR002156">
    <property type="entry name" value="RNaseH_domain"/>
</dbReference>